<evidence type="ECO:0000313" key="11">
    <source>
        <dbReference type="Proteomes" id="UP000788262"/>
    </source>
</evidence>
<comment type="caution">
    <text evidence="10">The sequence shown here is derived from an EMBL/GenBank/DDBJ whole genome shotgun (WGS) entry which is preliminary data.</text>
</comment>
<organism evidence="10 11">
    <name type="scientific">Streptomyces actuosus</name>
    <dbReference type="NCBI Taxonomy" id="1885"/>
    <lineage>
        <taxon>Bacteria</taxon>
        <taxon>Bacillati</taxon>
        <taxon>Actinomycetota</taxon>
        <taxon>Actinomycetes</taxon>
        <taxon>Kitasatosporales</taxon>
        <taxon>Streptomycetaceae</taxon>
        <taxon>Streptomyces</taxon>
    </lineage>
</organism>
<evidence type="ECO:0000256" key="2">
    <source>
        <dbReference type="ARBA" id="ARBA00022475"/>
    </source>
</evidence>
<evidence type="ECO:0000256" key="8">
    <source>
        <dbReference type="SAM" id="Phobius"/>
    </source>
</evidence>
<proteinExistence type="predicted"/>
<dbReference type="EMBL" id="JAFFZS010000026">
    <property type="protein sequence ID" value="MBN0047556.1"/>
    <property type="molecule type" value="Genomic_DNA"/>
</dbReference>
<evidence type="ECO:0000256" key="4">
    <source>
        <dbReference type="ARBA" id="ARBA00022741"/>
    </source>
</evidence>
<protein>
    <recommendedName>
        <fullName evidence="9">Pycsar effector protein domain-containing protein</fullName>
    </recommendedName>
</protein>
<evidence type="ECO:0000256" key="3">
    <source>
        <dbReference type="ARBA" id="ARBA00022692"/>
    </source>
</evidence>
<dbReference type="InterPro" id="IPR043760">
    <property type="entry name" value="PycTM_dom"/>
</dbReference>
<feature type="transmembrane region" description="Helical" evidence="8">
    <location>
        <begin position="25"/>
        <end position="45"/>
    </location>
</feature>
<comment type="subcellular location">
    <subcellularLocation>
        <location evidence="1">Cell membrane</location>
    </subcellularLocation>
</comment>
<evidence type="ECO:0000259" key="9">
    <source>
        <dbReference type="Pfam" id="PF18967"/>
    </source>
</evidence>
<evidence type="ECO:0000256" key="5">
    <source>
        <dbReference type="ARBA" id="ARBA00022989"/>
    </source>
</evidence>
<keyword evidence="7 8" id="KW-0472">Membrane</keyword>
<keyword evidence="4" id="KW-0547">Nucleotide-binding</keyword>
<feature type="transmembrane region" description="Helical" evidence="8">
    <location>
        <begin position="126"/>
        <end position="146"/>
    </location>
</feature>
<gene>
    <name evidence="10" type="ORF">JS756_26310</name>
</gene>
<evidence type="ECO:0000256" key="1">
    <source>
        <dbReference type="ARBA" id="ARBA00004236"/>
    </source>
</evidence>
<keyword evidence="3 8" id="KW-0812">Transmembrane</keyword>
<accession>A0ABS2VX03</accession>
<dbReference type="Pfam" id="PF18967">
    <property type="entry name" value="PycTM"/>
    <property type="match status" value="1"/>
</dbReference>
<keyword evidence="11" id="KW-1185">Reference proteome</keyword>
<reference evidence="10 11" key="1">
    <citation type="submission" date="2021-02" db="EMBL/GenBank/DDBJ databases">
        <title>Whole genome sequencing of Streptomyces actuosus VRA1.</title>
        <authorList>
            <person name="Sen G."/>
            <person name="Sen A."/>
        </authorList>
    </citation>
    <scope>NUCLEOTIDE SEQUENCE [LARGE SCALE GENOMIC DNA]</scope>
    <source>
        <strain evidence="10 11">VRA1</strain>
    </source>
</reference>
<keyword evidence="2" id="KW-1003">Cell membrane</keyword>
<keyword evidence="6" id="KW-0051">Antiviral defense</keyword>
<dbReference type="Proteomes" id="UP000788262">
    <property type="component" value="Unassembled WGS sequence"/>
</dbReference>
<evidence type="ECO:0000256" key="7">
    <source>
        <dbReference type="ARBA" id="ARBA00023136"/>
    </source>
</evidence>
<evidence type="ECO:0000313" key="10">
    <source>
        <dbReference type="EMBL" id="MBN0047556.1"/>
    </source>
</evidence>
<feature type="domain" description="Pycsar effector protein" evidence="9">
    <location>
        <begin position="7"/>
        <end position="145"/>
    </location>
</feature>
<sequence>MDTDNALAAAVADVRAEIGRTETTAGALLTGLGVPFAVLVATVPGKKIETAPAVLLGIAGTGLVAAMLVVLLVVRPELGGGSCGTYRLWAERTPQQVREDVTTDRRAELIVALSQAARRKYRGLRLSVDITVMSLTAMVIAMVLALA</sequence>
<name>A0ABS2VX03_STRAS</name>
<feature type="transmembrane region" description="Helical" evidence="8">
    <location>
        <begin position="51"/>
        <end position="74"/>
    </location>
</feature>
<keyword evidence="5 8" id="KW-1133">Transmembrane helix</keyword>
<evidence type="ECO:0000256" key="6">
    <source>
        <dbReference type="ARBA" id="ARBA00023118"/>
    </source>
</evidence>